<feature type="region of interest" description="Disordered" evidence="2">
    <location>
        <begin position="180"/>
        <end position="372"/>
    </location>
</feature>
<proteinExistence type="predicted"/>
<feature type="compositionally biased region" description="Low complexity" evidence="2">
    <location>
        <begin position="25"/>
        <end position="40"/>
    </location>
</feature>
<feature type="region of interest" description="Disordered" evidence="2">
    <location>
        <begin position="392"/>
        <end position="593"/>
    </location>
</feature>
<reference evidence="3 4" key="1">
    <citation type="journal article" date="2018" name="Mol. Biol. Evol.">
        <title>Broad Genomic Sampling Reveals a Smut Pathogenic Ancestry of the Fungal Clade Ustilaginomycotina.</title>
        <authorList>
            <person name="Kijpornyongpan T."/>
            <person name="Mondo S.J."/>
            <person name="Barry K."/>
            <person name="Sandor L."/>
            <person name="Lee J."/>
            <person name="Lipzen A."/>
            <person name="Pangilinan J."/>
            <person name="LaButti K."/>
            <person name="Hainaut M."/>
            <person name="Henrissat B."/>
            <person name="Grigoriev I.V."/>
            <person name="Spatafora J.W."/>
            <person name="Aime M.C."/>
        </authorList>
    </citation>
    <scope>NUCLEOTIDE SEQUENCE [LARGE SCALE GENOMIC DNA]</scope>
    <source>
        <strain evidence="3 4">MCA 4186</strain>
    </source>
</reference>
<evidence type="ECO:0000256" key="1">
    <source>
        <dbReference type="SAM" id="Coils"/>
    </source>
</evidence>
<feature type="region of interest" description="Disordered" evidence="2">
    <location>
        <begin position="1"/>
        <end position="147"/>
    </location>
</feature>
<feature type="region of interest" description="Disordered" evidence="2">
    <location>
        <begin position="625"/>
        <end position="729"/>
    </location>
</feature>
<evidence type="ECO:0000256" key="2">
    <source>
        <dbReference type="SAM" id="MobiDB-lite"/>
    </source>
</evidence>
<feature type="compositionally biased region" description="Polar residues" evidence="2">
    <location>
        <begin position="495"/>
        <end position="508"/>
    </location>
</feature>
<feature type="compositionally biased region" description="Basic and acidic residues" evidence="2">
    <location>
        <begin position="320"/>
        <end position="331"/>
    </location>
</feature>
<accession>A0A316ZFB9</accession>
<feature type="compositionally biased region" description="Polar residues" evidence="2">
    <location>
        <begin position="47"/>
        <end position="56"/>
    </location>
</feature>
<feature type="compositionally biased region" description="Polar residues" evidence="2">
    <location>
        <begin position="1"/>
        <end position="11"/>
    </location>
</feature>
<dbReference type="STRING" id="58919.A0A316ZFB9"/>
<feature type="compositionally biased region" description="Polar residues" evidence="2">
    <location>
        <begin position="332"/>
        <end position="341"/>
    </location>
</feature>
<feature type="compositionally biased region" description="Basic and acidic residues" evidence="2">
    <location>
        <begin position="1086"/>
        <end position="1110"/>
    </location>
</feature>
<feature type="compositionally biased region" description="Low complexity" evidence="2">
    <location>
        <begin position="765"/>
        <end position="779"/>
    </location>
</feature>
<sequence>MSAKSPRSPTAESAGASKRRPLKPSGGRRSGASGLGAKLGAPRRSSESLGQESASLDASPPTAGVWTNARAPRTKRSFDLPSASSSIDSDMTAPRGSASDLASMGAPSPSKTPRKLLMPTIPTRRASSNEAQQSGTDGGSSSPLEKKSNIQSIASAIAARATLVAAENAAKRAEAERLAALAAADPQPPAESDAASPLASQDAVSQASVSEAASTPRATTLPLQEAAAPALLPSLSTGNAARQRDSVLSQDSSRWSRSELADFGHLTSHVDFSGILPEDENESGMETMRPDADVPSESTSERMSGSAHSHASHFSTPKLVFHDSESHEPSKRSSAASNDSAQVAYMREEKEQLASPASVSSLAGLGIGGASNIMPAQSKVASGMPNSASLASISSFQTAHEDAPGPSSRSVTSPASPQTPALTSEITAKLASPIGSIGKKSRPAALALDASPASHSYSNSPGISRGLPSPIARGKTPPPTNPPMEPLPPLPTTPSGVSSARLSKGSFTSQSRSNSLHRLRLSSDASDPSHGAGKRSSGDSTTSAPAAAAAGLRSPPVLSSSAGNSPSEATPSSSSAALSRATGSMKSKASTATASFVAAHHMQTHAGAEHAEALLKRIEPEMSYNDRRASLRAAAKQQQPQQVSPSQEIMLEEPSRDDERRISAGSTYSTESAAVGAGQDAEELGHVREEAEDEEEETAVLKTATRHDPPAAPAAGSSGPTSSPQRLSAVRVDSAPVLLKAAKVAASRTLSPGRAASTAEQGKTSPSAAAASKASPAEGDAAEAFATPGTTPTPGQEARAAAPDEQSASVDLTSVDTTSSSVMPASTVDEAAASTDTALAVPTADEAPAPAGSALPASSSKGDSSLSHAASSLYTPSSEVSEARLSYLSSEDQRQTSMQSRRGEMEAERSASKPGSLERIKRAEGRFSGAFGEIATAFKQLQSEKRALEVIVRETTPLAGINDGEGLGRYLSTMSQKLELSSAEIRKLLDLLDQQRTVMDYMLDTHQLELDTADDDNDDLRDALAVALEHAETHEDSARRLGEELEQANLAAQSARTDAQKVRTRLADEENQRERAVTLLRAARDELQKAERERKEAQQRHLNSEQEASHARSMLSSLQEQLTLATNRLDSDTVQRNLSNVGLRDELEEEHAQHIKELTEEHETQYSELQERLAAAEKELDKARVAGYTEGAKVIDPRDEQIKAQAAQLERVYDEMADAMSDNVLARKRIAELEDQIRGRGDIGLLKRQFLEAQQRHEARSNELHKQLKEAQRAHEISRADMQKTLQLTSFVNGADGQTAKQLVVARRQHDEARAAQKQAEQDLQKALADLNALKEAAASQADASKRADEKDVGDTSTSSSPPNDGAAQRLAEVERERDDMLRRMQQQEKDIAELRAAIALSANSPSELKTSDPLQRSANVGRETQVSALMTQLAEQRARETQIRSAYKQARDELRKIQSAQSSDRKRHNASLSYLAGATGIPHSGSMSSMDAASPSTSYAPSSRSSTINGSGKKLKRLSLPLAAHPASPGFASTAEGFSLRPDTASGAIGGGRFNRAPSTELGHGIGQDSPKSLSSVDGRGESWGSSSSAVAEQDHEDEEELSP</sequence>
<keyword evidence="1" id="KW-0175">Coiled coil</keyword>
<dbReference type="GeneID" id="37272235"/>
<feature type="compositionally biased region" description="Polar residues" evidence="2">
    <location>
        <begin position="125"/>
        <end position="143"/>
    </location>
</feature>
<dbReference type="Proteomes" id="UP000245946">
    <property type="component" value="Unassembled WGS sequence"/>
</dbReference>
<keyword evidence="4" id="KW-1185">Reference proteome</keyword>
<gene>
    <name evidence="3" type="ORF">FA09DRAFT_345362</name>
</gene>
<dbReference type="EMBL" id="KZ819287">
    <property type="protein sequence ID" value="PWN99734.1"/>
    <property type="molecule type" value="Genomic_DNA"/>
</dbReference>
<evidence type="ECO:0000313" key="4">
    <source>
        <dbReference type="Proteomes" id="UP000245946"/>
    </source>
</evidence>
<feature type="region of interest" description="Disordered" evidence="2">
    <location>
        <begin position="1528"/>
        <end position="1605"/>
    </location>
</feature>
<feature type="region of interest" description="Disordered" evidence="2">
    <location>
        <begin position="743"/>
        <end position="919"/>
    </location>
</feature>
<feature type="compositionally biased region" description="Low complexity" evidence="2">
    <location>
        <begin position="807"/>
        <end position="822"/>
    </location>
</feature>
<feature type="compositionally biased region" description="Low complexity" evidence="2">
    <location>
        <begin position="713"/>
        <end position="724"/>
    </location>
</feature>
<feature type="compositionally biased region" description="Low complexity" evidence="2">
    <location>
        <begin position="443"/>
        <end position="454"/>
    </location>
</feature>
<feature type="compositionally biased region" description="Polar residues" evidence="2">
    <location>
        <begin position="861"/>
        <end position="880"/>
    </location>
</feature>
<feature type="coiled-coil region" evidence="1">
    <location>
        <begin position="1216"/>
        <end position="1274"/>
    </location>
</feature>
<organism evidence="3 4">
    <name type="scientific">Tilletiopsis washingtonensis</name>
    <dbReference type="NCBI Taxonomy" id="58919"/>
    <lineage>
        <taxon>Eukaryota</taxon>
        <taxon>Fungi</taxon>
        <taxon>Dikarya</taxon>
        <taxon>Basidiomycota</taxon>
        <taxon>Ustilaginomycotina</taxon>
        <taxon>Exobasidiomycetes</taxon>
        <taxon>Entylomatales</taxon>
        <taxon>Entylomatales incertae sedis</taxon>
        <taxon>Tilletiopsis</taxon>
    </lineage>
</organism>
<feature type="compositionally biased region" description="Polar residues" evidence="2">
    <location>
        <begin position="887"/>
        <end position="900"/>
    </location>
</feature>
<feature type="compositionally biased region" description="Pro residues" evidence="2">
    <location>
        <begin position="476"/>
        <end position="492"/>
    </location>
</feature>
<feature type="compositionally biased region" description="Low complexity" evidence="2">
    <location>
        <begin position="565"/>
        <end position="593"/>
    </location>
</feature>
<feature type="compositionally biased region" description="Low complexity" evidence="2">
    <location>
        <begin position="847"/>
        <end position="860"/>
    </location>
</feature>
<feature type="region of interest" description="Disordered" evidence="2">
    <location>
        <begin position="1483"/>
        <end position="1514"/>
    </location>
</feature>
<feature type="compositionally biased region" description="Basic and acidic residues" evidence="2">
    <location>
        <begin position="653"/>
        <end position="662"/>
    </location>
</feature>
<feature type="compositionally biased region" description="Basic and acidic residues" evidence="2">
    <location>
        <begin position="901"/>
        <end position="919"/>
    </location>
</feature>
<name>A0A316ZFB9_9BASI</name>
<dbReference type="OrthoDB" id="1926336at2759"/>
<feature type="compositionally biased region" description="Low complexity" evidence="2">
    <location>
        <begin position="637"/>
        <end position="647"/>
    </location>
</feature>
<feature type="region of interest" description="Disordered" evidence="2">
    <location>
        <begin position="1339"/>
        <end position="1372"/>
    </location>
</feature>
<feature type="compositionally biased region" description="Basic and acidic residues" evidence="2">
    <location>
        <begin position="1344"/>
        <end position="1354"/>
    </location>
</feature>
<evidence type="ECO:0000313" key="3">
    <source>
        <dbReference type="EMBL" id="PWN99734.1"/>
    </source>
</evidence>
<feature type="coiled-coil region" evidence="1">
    <location>
        <begin position="1144"/>
        <end position="1186"/>
    </location>
</feature>
<dbReference type="RefSeq" id="XP_025600013.1">
    <property type="nucleotide sequence ID" value="XM_025744691.1"/>
</dbReference>
<protein>
    <submittedName>
        <fullName evidence="3">Uncharacterized protein</fullName>
    </submittedName>
</protein>
<feature type="region of interest" description="Disordered" evidence="2">
    <location>
        <begin position="1086"/>
        <end position="1117"/>
    </location>
</feature>
<feature type="compositionally biased region" description="Low complexity" evidence="2">
    <location>
        <begin position="1493"/>
        <end position="1508"/>
    </location>
</feature>
<feature type="compositionally biased region" description="Acidic residues" evidence="2">
    <location>
        <begin position="1596"/>
        <end position="1605"/>
    </location>
</feature>
<feature type="compositionally biased region" description="Polar residues" evidence="2">
    <location>
        <begin position="407"/>
        <end position="426"/>
    </location>
</feature>
<feature type="compositionally biased region" description="Low complexity" evidence="2">
    <location>
        <begin position="199"/>
        <end position="237"/>
    </location>
</feature>